<reference evidence="1" key="1">
    <citation type="submission" date="2018-01" db="EMBL/GenBank/DDBJ databases">
        <title>An insight into the sialome of Amazonian anophelines.</title>
        <authorList>
            <person name="Ribeiro J.M."/>
            <person name="Scarpassa V."/>
            <person name="Calvo E."/>
        </authorList>
    </citation>
    <scope>NUCLEOTIDE SEQUENCE</scope>
    <source>
        <tissue evidence="1">Salivary glands</tissue>
    </source>
</reference>
<accession>A0A2M3ZPV6</accession>
<dbReference type="EMBL" id="GGFM01009774">
    <property type="protein sequence ID" value="MBW30525.1"/>
    <property type="molecule type" value="Transcribed_RNA"/>
</dbReference>
<sequence>MLLTGPLPATCFLACRLAAAAVDALLLATSSSSSFLQQLLLLLMLLLLGDRFFVGQYDRQVGGTVRFHSARTGTARCG</sequence>
<proteinExistence type="predicted"/>
<protein>
    <submittedName>
        <fullName evidence="1">Putative secreted peptide</fullName>
    </submittedName>
</protein>
<dbReference type="AlphaFoldDB" id="A0A2M3ZPV6"/>
<name>A0A2M3ZPV6_9DIPT</name>
<evidence type="ECO:0000313" key="1">
    <source>
        <dbReference type="EMBL" id="MBW30525.1"/>
    </source>
</evidence>
<organism evidence="1">
    <name type="scientific">Anopheles braziliensis</name>
    <dbReference type="NCBI Taxonomy" id="58242"/>
    <lineage>
        <taxon>Eukaryota</taxon>
        <taxon>Metazoa</taxon>
        <taxon>Ecdysozoa</taxon>
        <taxon>Arthropoda</taxon>
        <taxon>Hexapoda</taxon>
        <taxon>Insecta</taxon>
        <taxon>Pterygota</taxon>
        <taxon>Neoptera</taxon>
        <taxon>Endopterygota</taxon>
        <taxon>Diptera</taxon>
        <taxon>Nematocera</taxon>
        <taxon>Culicoidea</taxon>
        <taxon>Culicidae</taxon>
        <taxon>Anophelinae</taxon>
        <taxon>Anopheles</taxon>
    </lineage>
</organism>